<dbReference type="InterPro" id="IPR023393">
    <property type="entry name" value="START-like_dom_sf"/>
</dbReference>
<comment type="caution">
    <text evidence="1">The sequence shown here is derived from an EMBL/GenBank/DDBJ whole genome shotgun (WGS) entry which is preliminary data.</text>
</comment>
<dbReference type="Proteomes" id="UP001642409">
    <property type="component" value="Unassembled WGS sequence"/>
</dbReference>
<dbReference type="SUPFAM" id="SSF55961">
    <property type="entry name" value="Bet v1-like"/>
    <property type="match status" value="1"/>
</dbReference>
<evidence type="ECO:0000313" key="2">
    <source>
        <dbReference type="EMBL" id="CAL5984131.1"/>
    </source>
</evidence>
<keyword evidence="3" id="KW-1185">Reference proteome</keyword>
<dbReference type="Gene3D" id="3.30.530.20">
    <property type="match status" value="1"/>
</dbReference>
<accession>A0AA86UQH0</accession>
<reference evidence="1" key="1">
    <citation type="submission" date="2023-06" db="EMBL/GenBank/DDBJ databases">
        <authorList>
            <person name="Kurt Z."/>
        </authorList>
    </citation>
    <scope>NUCLEOTIDE SEQUENCE</scope>
</reference>
<organism evidence="1">
    <name type="scientific">Hexamita inflata</name>
    <dbReference type="NCBI Taxonomy" id="28002"/>
    <lineage>
        <taxon>Eukaryota</taxon>
        <taxon>Metamonada</taxon>
        <taxon>Diplomonadida</taxon>
        <taxon>Hexamitidae</taxon>
        <taxon>Hexamitinae</taxon>
        <taxon>Hexamita</taxon>
    </lineage>
</organism>
<proteinExistence type="predicted"/>
<evidence type="ECO:0000313" key="3">
    <source>
        <dbReference type="Proteomes" id="UP001642409"/>
    </source>
</evidence>
<dbReference type="AlphaFoldDB" id="A0AA86UQH0"/>
<sequence>MQPLQIQLDQSQREICIGQAQNQIQQIQTTKYEDEQIYKKICKSKLGSVPECKFKAINGSIQVSSTILKCFQAWIKFRANVDQSSPKKLTETTLYQKFFYFNKDDELNANLALQGKEFKSFCFYFHSCSNTNSAIVSNRDFVATGYVNVGKDKVEVTMKSVPYEQLAQKSVRGTLLNMTLIFKQDGSNTLISQYSLADPAGMIPAMIYNRALDSRNDLLLLIKNHVEGTEIIE</sequence>
<dbReference type="EMBL" id="CATOUU010000931">
    <property type="protein sequence ID" value="CAI9960581.1"/>
    <property type="molecule type" value="Genomic_DNA"/>
</dbReference>
<protein>
    <recommendedName>
        <fullName evidence="4">START domain-containing protein</fullName>
    </recommendedName>
</protein>
<reference evidence="2 3" key="2">
    <citation type="submission" date="2024-07" db="EMBL/GenBank/DDBJ databases">
        <authorList>
            <person name="Akdeniz Z."/>
        </authorList>
    </citation>
    <scope>NUCLEOTIDE SEQUENCE [LARGE SCALE GENOMIC DNA]</scope>
</reference>
<evidence type="ECO:0008006" key="4">
    <source>
        <dbReference type="Google" id="ProtNLM"/>
    </source>
</evidence>
<evidence type="ECO:0000313" key="1">
    <source>
        <dbReference type="EMBL" id="CAI9960581.1"/>
    </source>
</evidence>
<dbReference type="EMBL" id="CAXDID020000016">
    <property type="protein sequence ID" value="CAL5984131.1"/>
    <property type="molecule type" value="Genomic_DNA"/>
</dbReference>
<name>A0AA86UQH0_9EUKA</name>
<gene>
    <name evidence="1" type="ORF">HINF_LOCUS48226</name>
    <name evidence="2" type="ORF">HINF_LOCUS7962</name>
</gene>